<keyword evidence="2" id="KW-1185">Reference proteome</keyword>
<dbReference type="Proteomes" id="UP000275069">
    <property type="component" value="Chromosome"/>
</dbReference>
<evidence type="ECO:0000313" key="2">
    <source>
        <dbReference type="Proteomes" id="UP000275069"/>
    </source>
</evidence>
<dbReference type="EMBL" id="CP032624">
    <property type="protein sequence ID" value="AYG05356.1"/>
    <property type="molecule type" value="Genomic_DNA"/>
</dbReference>
<evidence type="ECO:0000313" key="1">
    <source>
        <dbReference type="EMBL" id="AYG05356.1"/>
    </source>
</evidence>
<protein>
    <submittedName>
        <fullName evidence="1">Cupin</fullName>
    </submittedName>
</protein>
<dbReference type="Gene3D" id="2.60.120.10">
    <property type="entry name" value="Jelly Rolls"/>
    <property type="match status" value="1"/>
</dbReference>
<reference evidence="1 2" key="1">
    <citation type="submission" date="2018-09" db="EMBL/GenBank/DDBJ databases">
        <title>Genome sequencing of strain 2DFW10M-5.</title>
        <authorList>
            <person name="Heo J."/>
            <person name="Kim S.-J."/>
            <person name="Kwon S.-W."/>
        </authorList>
    </citation>
    <scope>NUCLEOTIDE SEQUENCE [LARGE SCALE GENOMIC DNA]</scope>
    <source>
        <strain evidence="1 2">2DFW10M-5</strain>
    </source>
</reference>
<dbReference type="OrthoDB" id="623300at2"/>
<name>A0A387BW67_9MICO</name>
<proteinExistence type="predicted"/>
<dbReference type="AlphaFoldDB" id="A0A387BW67"/>
<dbReference type="InterPro" id="IPR014710">
    <property type="entry name" value="RmlC-like_jellyroll"/>
</dbReference>
<sequence>MHLLCAEAYVVVAGTGAVETLSPAGAAVTPLEEGDVVWYTPGVVHRSINSGDLKVIAVMQNSGLPEAGDAVMTFPAAALTSPEAYSAAASLAPTPSHTVEQSARARRDLAMTGFDRLKSALEKGDRQPLLAFYRAAAALVAPRIEAWRRLVTEGPLAQAAASLDRLDELADGETAYLEDAMIARIPAPSGHSYGMCGTLRAYDPIREAGEVQLR</sequence>
<accession>A0A387BW67</accession>
<organism evidence="1 2">
    <name type="scientific">Gryllotalpicola protaetiae</name>
    <dbReference type="NCBI Taxonomy" id="2419771"/>
    <lineage>
        <taxon>Bacteria</taxon>
        <taxon>Bacillati</taxon>
        <taxon>Actinomycetota</taxon>
        <taxon>Actinomycetes</taxon>
        <taxon>Micrococcales</taxon>
        <taxon>Microbacteriaceae</taxon>
        <taxon>Gryllotalpicola</taxon>
    </lineage>
</organism>
<dbReference type="SUPFAM" id="SSF51182">
    <property type="entry name" value="RmlC-like cupins"/>
    <property type="match status" value="1"/>
</dbReference>
<gene>
    <name evidence="1" type="ORF">D7I44_09715</name>
</gene>
<dbReference type="KEGG" id="gry:D7I44_09715"/>
<dbReference type="InterPro" id="IPR011051">
    <property type="entry name" value="RmlC_Cupin_sf"/>
</dbReference>